<gene>
    <name evidence="3" type="ORF">QQA45_03415</name>
</gene>
<feature type="transmembrane region" description="Helical" evidence="2">
    <location>
        <begin position="96"/>
        <end position="116"/>
    </location>
</feature>
<feature type="transmembrane region" description="Helical" evidence="2">
    <location>
        <begin position="221"/>
        <end position="245"/>
    </location>
</feature>
<keyword evidence="2" id="KW-1133">Transmembrane helix</keyword>
<organism evidence="3 4">
    <name type="scientific">Sneathia sanguinegens</name>
    <dbReference type="NCBI Taxonomy" id="40543"/>
    <lineage>
        <taxon>Bacteria</taxon>
        <taxon>Fusobacteriati</taxon>
        <taxon>Fusobacteriota</taxon>
        <taxon>Fusobacteriia</taxon>
        <taxon>Fusobacteriales</taxon>
        <taxon>Leptotrichiaceae</taxon>
        <taxon>Sneathia</taxon>
    </lineage>
</organism>
<evidence type="ECO:0000256" key="2">
    <source>
        <dbReference type="SAM" id="Phobius"/>
    </source>
</evidence>
<keyword evidence="4" id="KW-1185">Reference proteome</keyword>
<sequence length="258" mass="29127">MDIKGAVFASLSAYIVVSFWMYYDLFLNKYIYKLNLYDYKFEKNIIFTLIKLGIPSMLSFMMINLGFLLINMEISKYGAVVIAGLGIASNVNSLCFQLPSCIGTTVTTMVSLNIGVGNSKKAKKVYKIGLTIAIIIALTTLVIIIPLTSKITKLFTLQQNVLNVANSALKIYTFSILPYGIFMVCQAIFNALGKNVMPLVMSFLRIWLFRYVFILCTQRYLGYYAVFYGNLFSNFTAAIIFLIIITKIKWKSGINYGR</sequence>
<evidence type="ECO:0000313" key="4">
    <source>
        <dbReference type="Proteomes" id="UP001225134"/>
    </source>
</evidence>
<accession>A0ABT7HJ65</accession>
<feature type="transmembrane region" description="Helical" evidence="2">
    <location>
        <begin position="44"/>
        <end position="70"/>
    </location>
</feature>
<reference evidence="3 4" key="1">
    <citation type="submission" date="2023-06" db="EMBL/GenBank/DDBJ databases">
        <title>Antibody response to the Sneathia vaginalis cytopathogenic toxin A during pregnancy.</title>
        <authorList>
            <person name="Mccoy Z.T."/>
            <person name="Serrano M.G."/>
            <person name="Spaine K."/>
            <person name="Edwards D.J."/>
            <person name="Buck G.A."/>
            <person name="Jefferson K."/>
        </authorList>
    </citation>
    <scope>NUCLEOTIDE SEQUENCE [LARGE SCALE GENOMIC DNA]</scope>
    <source>
        <strain evidence="3 4">CCUG 42621</strain>
    </source>
</reference>
<evidence type="ECO:0000256" key="1">
    <source>
        <dbReference type="ARBA" id="ARBA00022448"/>
    </source>
</evidence>
<name>A0ABT7HJ65_9FUSO</name>
<dbReference type="PANTHER" id="PTHR43298">
    <property type="entry name" value="MULTIDRUG RESISTANCE PROTEIN NORM-RELATED"/>
    <property type="match status" value="1"/>
</dbReference>
<dbReference type="EMBL" id="JASSPP010000004">
    <property type="protein sequence ID" value="MDK9580565.1"/>
    <property type="molecule type" value="Genomic_DNA"/>
</dbReference>
<dbReference type="InterPro" id="IPR050222">
    <property type="entry name" value="MATE_MdtK"/>
</dbReference>
<proteinExistence type="predicted"/>
<dbReference type="InterPro" id="IPR002528">
    <property type="entry name" value="MATE_fam"/>
</dbReference>
<dbReference type="Proteomes" id="UP001225134">
    <property type="component" value="Unassembled WGS sequence"/>
</dbReference>
<dbReference type="PANTHER" id="PTHR43298:SF2">
    <property type="entry name" value="FMN_FAD EXPORTER YEEO-RELATED"/>
    <property type="match status" value="1"/>
</dbReference>
<keyword evidence="2" id="KW-0472">Membrane</keyword>
<feature type="transmembrane region" description="Helical" evidence="2">
    <location>
        <begin position="6"/>
        <end position="23"/>
    </location>
</feature>
<protein>
    <submittedName>
        <fullName evidence="3">MATE family efflux transporter</fullName>
    </submittedName>
</protein>
<dbReference type="Pfam" id="PF01554">
    <property type="entry name" value="MatE"/>
    <property type="match status" value="1"/>
</dbReference>
<keyword evidence="2" id="KW-0812">Transmembrane</keyword>
<evidence type="ECO:0000313" key="3">
    <source>
        <dbReference type="EMBL" id="MDK9580565.1"/>
    </source>
</evidence>
<comment type="caution">
    <text evidence="3">The sequence shown here is derived from an EMBL/GenBank/DDBJ whole genome shotgun (WGS) entry which is preliminary data.</text>
</comment>
<feature type="transmembrane region" description="Helical" evidence="2">
    <location>
        <begin position="169"/>
        <end position="189"/>
    </location>
</feature>
<dbReference type="RefSeq" id="WP_285152872.1">
    <property type="nucleotide sequence ID" value="NZ_JASSPP010000004.1"/>
</dbReference>
<feature type="transmembrane region" description="Helical" evidence="2">
    <location>
        <begin position="128"/>
        <end position="149"/>
    </location>
</feature>
<keyword evidence="1" id="KW-0813">Transport</keyword>